<dbReference type="GO" id="GO:0030163">
    <property type="term" value="P:protein catabolic process"/>
    <property type="evidence" value="ECO:0007669"/>
    <property type="project" value="InterPro"/>
</dbReference>
<dbReference type="PANTHER" id="PTHR10046">
    <property type="entry name" value="ATP DEPENDENT LON PROTEASE FAMILY MEMBER"/>
    <property type="match status" value="1"/>
</dbReference>
<accession>A0A288Q6B1</accession>
<dbReference type="SUPFAM" id="SSF50156">
    <property type="entry name" value="PDZ domain-like"/>
    <property type="match status" value="1"/>
</dbReference>
<dbReference type="NCBIfam" id="NF041438">
    <property type="entry name" value="SepM_fam_S16"/>
    <property type="match status" value="1"/>
</dbReference>
<dbReference type="KEGG" id="wso:WSWS_00528"/>
<organism evidence="1 2">
    <name type="scientific">Weissella soli</name>
    <dbReference type="NCBI Taxonomy" id="155866"/>
    <lineage>
        <taxon>Bacteria</taxon>
        <taxon>Bacillati</taxon>
        <taxon>Bacillota</taxon>
        <taxon>Bacilli</taxon>
        <taxon>Lactobacillales</taxon>
        <taxon>Lactobacillaceae</taxon>
        <taxon>Weissella</taxon>
    </lineage>
</organism>
<dbReference type="InterPro" id="IPR036034">
    <property type="entry name" value="PDZ_sf"/>
</dbReference>
<dbReference type="InterPro" id="IPR027065">
    <property type="entry name" value="Lon_Prtase"/>
</dbReference>
<dbReference type="InterPro" id="IPR014721">
    <property type="entry name" value="Ribsml_uS5_D2-typ_fold_subgr"/>
</dbReference>
<evidence type="ECO:0000313" key="2">
    <source>
        <dbReference type="Proteomes" id="UP000254912"/>
    </source>
</evidence>
<dbReference type="Gene3D" id="3.30.230.10">
    <property type="match status" value="1"/>
</dbReference>
<protein>
    <submittedName>
        <fullName evidence="1">PDZ domain-containing protein</fullName>
    </submittedName>
</protein>
<keyword evidence="2" id="KW-1185">Reference proteome</keyword>
<dbReference type="InterPro" id="IPR001478">
    <property type="entry name" value="PDZ"/>
</dbReference>
<dbReference type="SUPFAM" id="SSF54211">
    <property type="entry name" value="Ribosomal protein S5 domain 2-like"/>
    <property type="match status" value="1"/>
</dbReference>
<dbReference type="EMBL" id="QRAS01000001">
    <property type="protein sequence ID" value="RDL11739.1"/>
    <property type="molecule type" value="Genomic_DNA"/>
</dbReference>
<dbReference type="GO" id="GO:0005524">
    <property type="term" value="F:ATP binding"/>
    <property type="evidence" value="ECO:0007669"/>
    <property type="project" value="InterPro"/>
</dbReference>
<proteinExistence type="predicted"/>
<gene>
    <name evidence="1" type="ORF">DFP99_0157</name>
</gene>
<dbReference type="GO" id="GO:0004176">
    <property type="term" value="F:ATP-dependent peptidase activity"/>
    <property type="evidence" value="ECO:0007669"/>
    <property type="project" value="InterPro"/>
</dbReference>
<dbReference type="Proteomes" id="UP000254912">
    <property type="component" value="Unassembled WGS sequence"/>
</dbReference>
<dbReference type="RefSeq" id="WP_070229811.1">
    <property type="nucleotide sequence ID" value="NZ_BJYO01000002.1"/>
</dbReference>
<dbReference type="GeneID" id="94545733"/>
<comment type="caution">
    <text evidence="1">The sequence shown here is derived from an EMBL/GenBank/DDBJ whole genome shotgun (WGS) entry which is preliminary data.</text>
</comment>
<dbReference type="AlphaFoldDB" id="A0A288Q6B1"/>
<dbReference type="OrthoDB" id="2356897at2"/>
<sequence>MKKIKIAKAKRVKIYKWSAIVLGIAAVLALILPLPLYAESPGEALGLQNFIKVEKKKPKIDGEFMITAVYLQQVNGIGAIIGWLDPKVDIETSYQVNGDGTSEDNYKINQVYMATALNEAKAVAYKAAGITFVRKFNGIYVMAIQQDSNFKKYLHVGDTITKIDGKSLESTVAIQKYIRSRKIGHALSVTYKHNGKTKTVTAKTVKIQGTKKTPGIGIALTDNVTMKSDTKVSANMGDIGGPSGGLMFSLEIYDALSPVNLANGRKIAGTGTIDKDGNVGEIGGIDKKVIVAGQEGAKIFFAPYVKPTKAILKYEDNHMTNYQSAKQAAKKYAPNMKIVPVKNFKEAVKYLETHQ</sequence>
<name>A0A288Q6B1_9LACO</name>
<evidence type="ECO:0000313" key="1">
    <source>
        <dbReference type="EMBL" id="RDL11739.1"/>
    </source>
</evidence>
<dbReference type="InterPro" id="IPR020568">
    <property type="entry name" value="Ribosomal_Su5_D2-typ_SF"/>
</dbReference>
<dbReference type="GO" id="GO:0004252">
    <property type="term" value="F:serine-type endopeptidase activity"/>
    <property type="evidence" value="ECO:0007669"/>
    <property type="project" value="InterPro"/>
</dbReference>
<dbReference type="SMART" id="SM00228">
    <property type="entry name" value="PDZ"/>
    <property type="match status" value="1"/>
</dbReference>
<reference evidence="1 2" key="1">
    <citation type="submission" date="2018-07" db="EMBL/GenBank/DDBJ databases">
        <title>Genomic Encyclopedia of Type Strains, Phase III (KMG-III): the genomes of soil and plant-associated and newly described type strains.</title>
        <authorList>
            <person name="Whitman W."/>
        </authorList>
    </citation>
    <scope>NUCLEOTIDE SEQUENCE [LARGE SCALE GENOMIC DNA]</scope>
    <source>
        <strain evidence="1 2">CECT 7031</strain>
    </source>
</reference>
<dbReference type="Pfam" id="PF13180">
    <property type="entry name" value="PDZ_2"/>
    <property type="match status" value="1"/>
</dbReference>